<dbReference type="Pfam" id="PF21948">
    <property type="entry name" value="LplA-B_cat"/>
    <property type="match status" value="1"/>
</dbReference>
<proteinExistence type="predicted"/>
<dbReference type="InterPro" id="IPR045864">
    <property type="entry name" value="aa-tRNA-synth_II/BPL/LPL"/>
</dbReference>
<dbReference type="Gene3D" id="3.30.930.10">
    <property type="entry name" value="Bira Bifunctional Protein, Domain 2"/>
    <property type="match status" value="1"/>
</dbReference>
<dbReference type="InterPro" id="IPR004562">
    <property type="entry name" value="LipoylTrfase_LipoateP_Ligase"/>
</dbReference>
<evidence type="ECO:0000256" key="1">
    <source>
        <dbReference type="ARBA" id="ARBA00005085"/>
    </source>
</evidence>
<protein>
    <recommendedName>
        <fullName evidence="3">BPL/LPL catalytic domain-containing protein</fullName>
    </recommendedName>
</protein>
<dbReference type="PANTHER" id="PTHR12561">
    <property type="entry name" value="LIPOATE-PROTEIN LIGASE"/>
    <property type="match status" value="1"/>
</dbReference>
<evidence type="ECO:0000313" key="5">
    <source>
        <dbReference type="Proteomes" id="UP001500266"/>
    </source>
</evidence>
<comment type="pathway">
    <text evidence="1">Protein modification; protein lipoylation via exogenous pathway; protein N(6)-(lipoyl)lysine from lipoate: step 2/2.</text>
</comment>
<evidence type="ECO:0000259" key="3">
    <source>
        <dbReference type="PROSITE" id="PS51733"/>
    </source>
</evidence>
<name>A0ABP7Z1E8_9ACTN</name>
<dbReference type="EMBL" id="BAABDO010000047">
    <property type="protein sequence ID" value="GAA4143484.1"/>
    <property type="molecule type" value="Genomic_DNA"/>
</dbReference>
<feature type="region of interest" description="Disordered" evidence="2">
    <location>
        <begin position="203"/>
        <end position="222"/>
    </location>
</feature>
<gene>
    <name evidence="4" type="ORF">GCM10022416_33450</name>
</gene>
<dbReference type="SUPFAM" id="SSF55681">
    <property type="entry name" value="Class II aaRS and biotin synthetases"/>
    <property type="match status" value="1"/>
</dbReference>
<sequence length="288" mass="30452">MLSVVVDDTRDPAWNLALDEALARAGVPSPMTLGPGWAGPGLARDAEGAVPRDVVRSVVEAPVLRVWENGPGIVVGRFQNLGRAVDLAACARDGLRVVRRATGGGALYTGPGCLLFTLVRRQPHAGGPAARRGARPIARPGARPDARPDLDVLVAKAVRRLGLPAKALRGGAVRTARLRTRRAVLTHVAVRVTEESVLGDRYLAEGERPGRSGGGSLAGHGAEATPDAVRSAVLAAAAESYGEVCTRRPNAIEQACRDHLYAVRYGDFSWHLTGAPARRGICWEQICR</sequence>
<reference evidence="5" key="1">
    <citation type="journal article" date="2019" name="Int. J. Syst. Evol. Microbiol.">
        <title>The Global Catalogue of Microorganisms (GCM) 10K type strain sequencing project: providing services to taxonomists for standard genome sequencing and annotation.</title>
        <authorList>
            <consortium name="The Broad Institute Genomics Platform"/>
            <consortium name="The Broad Institute Genome Sequencing Center for Infectious Disease"/>
            <person name="Wu L."/>
            <person name="Ma J."/>
        </authorList>
    </citation>
    <scope>NUCLEOTIDE SEQUENCE [LARGE SCALE GENOMIC DNA]</scope>
    <source>
        <strain evidence="5">JCM 17316</strain>
    </source>
</reference>
<accession>A0ABP7Z1E8</accession>
<evidence type="ECO:0000256" key="2">
    <source>
        <dbReference type="SAM" id="MobiDB-lite"/>
    </source>
</evidence>
<dbReference type="Proteomes" id="UP001500266">
    <property type="component" value="Unassembled WGS sequence"/>
</dbReference>
<dbReference type="PANTHER" id="PTHR12561:SF3">
    <property type="entry name" value="LIPOYLTRANSFERASE 1, MITOCHONDRIAL"/>
    <property type="match status" value="1"/>
</dbReference>
<comment type="caution">
    <text evidence="4">The sequence shown here is derived from an EMBL/GenBank/DDBJ whole genome shotgun (WGS) entry which is preliminary data.</text>
</comment>
<dbReference type="PROSITE" id="PS51733">
    <property type="entry name" value="BPL_LPL_CATALYTIC"/>
    <property type="match status" value="1"/>
</dbReference>
<organism evidence="4 5">
    <name type="scientific">Actinomadura keratinilytica</name>
    <dbReference type="NCBI Taxonomy" id="547461"/>
    <lineage>
        <taxon>Bacteria</taxon>
        <taxon>Bacillati</taxon>
        <taxon>Actinomycetota</taxon>
        <taxon>Actinomycetes</taxon>
        <taxon>Streptosporangiales</taxon>
        <taxon>Thermomonosporaceae</taxon>
        <taxon>Actinomadura</taxon>
    </lineage>
</organism>
<dbReference type="RefSeq" id="WP_378270346.1">
    <property type="nucleotide sequence ID" value="NZ_JBHTFR010000001.1"/>
</dbReference>
<keyword evidence="5" id="KW-1185">Reference proteome</keyword>
<dbReference type="InterPro" id="IPR004143">
    <property type="entry name" value="BPL_LPL_catalytic"/>
</dbReference>
<feature type="domain" description="BPL/LPL catalytic" evidence="3">
    <location>
        <begin position="58"/>
        <end position="245"/>
    </location>
</feature>
<evidence type="ECO:0000313" key="4">
    <source>
        <dbReference type="EMBL" id="GAA4143484.1"/>
    </source>
</evidence>